<feature type="compositionally biased region" description="Polar residues" evidence="1">
    <location>
        <begin position="46"/>
        <end position="67"/>
    </location>
</feature>
<evidence type="ECO:0000313" key="3">
    <source>
        <dbReference type="Proteomes" id="UP000244855"/>
    </source>
</evidence>
<evidence type="ECO:0000313" key="2">
    <source>
        <dbReference type="EMBL" id="PVH99481.1"/>
    </source>
</evidence>
<feature type="compositionally biased region" description="Basic and acidic residues" evidence="1">
    <location>
        <begin position="246"/>
        <end position="257"/>
    </location>
</feature>
<reference evidence="2 3" key="1">
    <citation type="journal article" date="2018" name="Sci. Rep.">
        <title>Comparative genomics provides insights into the lifestyle and reveals functional heterogeneity of dark septate endophytic fungi.</title>
        <authorList>
            <person name="Knapp D.G."/>
            <person name="Nemeth J.B."/>
            <person name="Barry K."/>
            <person name="Hainaut M."/>
            <person name="Henrissat B."/>
            <person name="Johnson J."/>
            <person name="Kuo A."/>
            <person name="Lim J.H.P."/>
            <person name="Lipzen A."/>
            <person name="Nolan M."/>
            <person name="Ohm R.A."/>
            <person name="Tamas L."/>
            <person name="Grigoriev I.V."/>
            <person name="Spatafora J.W."/>
            <person name="Nagy L.G."/>
            <person name="Kovacs G.M."/>
        </authorList>
    </citation>
    <scope>NUCLEOTIDE SEQUENCE [LARGE SCALE GENOMIC DNA]</scope>
    <source>
        <strain evidence="2 3">DSE2036</strain>
    </source>
</reference>
<dbReference type="EMBL" id="KZ805391">
    <property type="protein sequence ID" value="PVH99481.1"/>
    <property type="molecule type" value="Genomic_DNA"/>
</dbReference>
<name>A0A2V1DNP9_9PLEO</name>
<evidence type="ECO:0000256" key="1">
    <source>
        <dbReference type="SAM" id="MobiDB-lite"/>
    </source>
</evidence>
<keyword evidence="3" id="KW-1185">Reference proteome</keyword>
<feature type="region of interest" description="Disordered" evidence="1">
    <location>
        <begin position="1"/>
        <end position="80"/>
    </location>
</feature>
<feature type="region of interest" description="Disordered" evidence="1">
    <location>
        <begin position="204"/>
        <end position="286"/>
    </location>
</feature>
<feature type="compositionally biased region" description="Basic residues" evidence="1">
    <location>
        <begin position="222"/>
        <end position="243"/>
    </location>
</feature>
<organism evidence="2 3">
    <name type="scientific">Periconia macrospinosa</name>
    <dbReference type="NCBI Taxonomy" id="97972"/>
    <lineage>
        <taxon>Eukaryota</taxon>
        <taxon>Fungi</taxon>
        <taxon>Dikarya</taxon>
        <taxon>Ascomycota</taxon>
        <taxon>Pezizomycotina</taxon>
        <taxon>Dothideomycetes</taxon>
        <taxon>Pleosporomycetidae</taxon>
        <taxon>Pleosporales</taxon>
        <taxon>Massarineae</taxon>
        <taxon>Periconiaceae</taxon>
        <taxon>Periconia</taxon>
    </lineage>
</organism>
<gene>
    <name evidence="2" type="ORF">DM02DRAFT_656323</name>
</gene>
<accession>A0A2V1DNP9</accession>
<proteinExistence type="predicted"/>
<dbReference type="AlphaFoldDB" id="A0A2V1DNP9"/>
<protein>
    <submittedName>
        <fullName evidence="2">Uncharacterized protein</fullName>
    </submittedName>
</protein>
<dbReference type="Proteomes" id="UP000244855">
    <property type="component" value="Unassembled WGS sequence"/>
</dbReference>
<sequence length="286" mass="31696">MPPPNSKPTAIPRSSLKTPSKLNPRSAPFEPTSQSRPHNSPKAPLQPTNPSALNPQVSSFTPAQTPITEAFENPDTLWGDGTSDTLAESYYMEGNSFDYERLQTPFYNQYEEVAAVREALDVHGSYQDMPKNPYLAVYPNQYDVPEQMPVQAYQPLPGPAYDDNHGEQGPLHPLSLSLYCQHYYPQEHAYAPETGVAVVEEVTDQENENVNPENQLDDAKKLSKKKKNKKNKAKQKAYKKKQGAKAAKEAGELERAKNGGGPSSSSRDVDQQHGSTKETWASKCFG</sequence>